<evidence type="ECO:0000256" key="6">
    <source>
        <dbReference type="ARBA" id="ARBA00038929"/>
    </source>
</evidence>
<dbReference type="Gene3D" id="3.20.20.80">
    <property type="entry name" value="Glycosidases"/>
    <property type="match status" value="1"/>
</dbReference>
<dbReference type="PANTHER" id="PTHR31297:SF34">
    <property type="entry name" value="GLUCAN 1,3-BETA-GLUCOSIDASE 2"/>
    <property type="match status" value="1"/>
</dbReference>
<dbReference type="SUPFAM" id="SSF51445">
    <property type="entry name" value="(Trans)glycosidases"/>
    <property type="match status" value="1"/>
</dbReference>
<evidence type="ECO:0000256" key="5">
    <source>
        <dbReference type="ARBA" id="ARBA00036824"/>
    </source>
</evidence>
<dbReference type="SUPFAM" id="SSF50952">
    <property type="entry name" value="Soluble quinoprotein glucose dehydrogenase"/>
    <property type="match status" value="1"/>
</dbReference>
<keyword evidence="8" id="KW-0732">Signal</keyword>
<evidence type="ECO:0000256" key="1">
    <source>
        <dbReference type="ARBA" id="ARBA00022801"/>
    </source>
</evidence>
<feature type="compositionally biased region" description="Acidic residues" evidence="7">
    <location>
        <begin position="1384"/>
        <end position="1396"/>
    </location>
</feature>
<feature type="region of interest" description="Disordered" evidence="7">
    <location>
        <begin position="1374"/>
        <end position="1396"/>
    </location>
</feature>
<protein>
    <recommendedName>
        <fullName evidence="6">glucan 1,3-beta-glucosidase</fullName>
        <ecNumber evidence="6">3.2.1.58</ecNumber>
    </recommendedName>
</protein>
<feature type="signal peptide" evidence="8">
    <location>
        <begin position="1"/>
        <end position="20"/>
    </location>
</feature>
<evidence type="ECO:0000256" key="2">
    <source>
        <dbReference type="ARBA" id="ARBA00023180"/>
    </source>
</evidence>
<keyword evidence="2" id="KW-0325">Glycoprotein</keyword>
<dbReference type="InterPro" id="IPR050386">
    <property type="entry name" value="Glycosyl_hydrolase_5"/>
</dbReference>
<comment type="caution">
    <text evidence="9">The sequence shown here is derived from an EMBL/GenBank/DDBJ whole genome shotgun (WGS) entry which is preliminary data.</text>
</comment>
<dbReference type="GO" id="GO:0071555">
    <property type="term" value="P:cell wall organization"/>
    <property type="evidence" value="ECO:0007669"/>
    <property type="project" value="UniProtKB-KW"/>
</dbReference>
<dbReference type="OrthoDB" id="1887033at2759"/>
<evidence type="ECO:0000313" key="10">
    <source>
        <dbReference type="Proteomes" id="UP000604046"/>
    </source>
</evidence>
<feature type="region of interest" description="Disordered" evidence="7">
    <location>
        <begin position="103"/>
        <end position="132"/>
    </location>
</feature>
<dbReference type="InterPro" id="IPR017853">
    <property type="entry name" value="GH"/>
</dbReference>
<organism evidence="9 10">
    <name type="scientific">Symbiodinium natans</name>
    <dbReference type="NCBI Taxonomy" id="878477"/>
    <lineage>
        <taxon>Eukaryota</taxon>
        <taxon>Sar</taxon>
        <taxon>Alveolata</taxon>
        <taxon>Dinophyceae</taxon>
        <taxon>Suessiales</taxon>
        <taxon>Symbiodiniaceae</taxon>
        <taxon>Symbiodinium</taxon>
    </lineage>
</organism>
<evidence type="ECO:0000256" key="3">
    <source>
        <dbReference type="ARBA" id="ARBA00023295"/>
    </source>
</evidence>
<dbReference type="EMBL" id="CAJNDS010000236">
    <property type="protein sequence ID" value="CAE7032007.1"/>
    <property type="molecule type" value="Genomic_DNA"/>
</dbReference>
<dbReference type="GO" id="GO:0004338">
    <property type="term" value="F:glucan exo-1,3-beta-glucosidase activity"/>
    <property type="evidence" value="ECO:0007669"/>
    <property type="project" value="UniProtKB-EC"/>
</dbReference>
<comment type="catalytic activity">
    <reaction evidence="5">
        <text>Successive hydrolysis of beta-D-glucose units from the non-reducing ends of (1-&gt;3)-beta-D-glucans, releasing alpha-glucose.</text>
        <dbReference type="EC" id="3.2.1.58"/>
    </reaction>
</comment>
<proteinExistence type="predicted"/>
<dbReference type="EC" id="3.2.1.58" evidence="6"/>
<keyword evidence="4" id="KW-0961">Cell wall biogenesis/degradation</keyword>
<dbReference type="InterPro" id="IPR011041">
    <property type="entry name" value="Quinoprot_gluc/sorb_DH_b-prop"/>
</dbReference>
<keyword evidence="1" id="KW-0378">Hydrolase</keyword>
<sequence>MFRAFRCLLLAAALGEPSRGIDFPAPTVEPKQAEKTEEQLWMDEHWPGYQNGVNLGGSFVIENWMFMRSKPPFDDAFLQLDYSKIPRFNNNMWSIAMLNKTSSSTADEDEDDKRHLRHKGKKKEDGAGGGGDGSIASETMWCHLEQYYNDDLLDKFAEFGINSVRIPVGYWIFDDTELYPLDYWPVPLTTGDRPYGVNPEGFVTPGTLALTNVIVKLWNRNMKVMLDMHALPGCSTPFQSYAGIECAPEAPNFWEGLAEDGISNAGGSPYPTYREKDGKTWADVYWKIALDRVVPYIKFINDRMPGAIIAYEVINEPDLLQRDAKEQAVRSATVGLATVMSQFVDEIGFGINDGTENYDTTTISKDLLGPYSPLKDRWLLDIHHYFNWPSMCNVYGAEESYISVPCVCEANVPNTTHQYEQHAWSGFMKMGLLDKGYRLYIGEWSAGLQVARNCNNPTKLPNPKQAQVMWRAQKFSFLRNYLHYQGRAAQSQSSFFGDYYWAGRMGHNWNADPSVCCCHEDSDWVDFEWWDWSLINLIRLGLAKKLSQMGWTPESLETYDARMRPVCMPERYLAAAFDDGSLVLYASQGSAAPLPLQTWQLGEVTAVALAGEALIVAGTRDGRLLLAGPGGQLRSLEKGHGPAAVTTLLLSPATDGLGGILLEEGARGPRSLFSADSAGRLRRTWLPEAGSQETEADTWESSTICAELASPILALELCPTTSRLLVSTSERIAVIADALGAELAPARWVGSKPHKGHLTATFCDHFGPEADLIAARPGGRLWVASAESGTVRGIGTAGREVAMKVLVNCQDLKFEVQCGAGKQHMRWLALVAASRVQREKYPHAFRVPQRVVNSEGMTLKPRQVICATLEDSEEVFIELRQGAAIAEEDVDALEWSEEAYGPQANLMECKFRWKVGGQQDFPKYVRGEYVVAPRWQGVYPQKDYGGPFEIQIIPVDITPDEVDWIASRKAPPGSCTYRNDYESICKADPDTLTSDGLAHYIEFHWDVPIAPEPYPEIDSRPSTASSRDGAQVDPRFEQDWEALRLKWVESFMKVRVKDVLTEFYAILIDLFDSYAFMGLDLSASQHTIGMDDWKHLVINCGLLEGQAEGSLSWSQVCAWFEEAAGIRDGRPFLAQRLTRAHFLELLMRTASWTMCEHPREKYAPEKGRPPMPLDEGLFRFITDILIPVMDIYDDDPIRKDAVQHENLVVIQENRRSIRSIYAFLAQPWPHYQGERVLVPATLKYVLEFAHEKLSEAGGEGAPPPPAEGEAAEAPAVKAVSVDMAAVFGGEERLDLEQLQVILQSFDSHVSKITANHPEEFDARALLFWEFFEVVMDSCRGLVAGLGTPLDKAIPAYVQTVLAFMGLVDREEAALPPPPVQGMDGADDEVLADIEDE</sequence>
<dbReference type="GO" id="GO:0005576">
    <property type="term" value="C:extracellular region"/>
    <property type="evidence" value="ECO:0007669"/>
    <property type="project" value="TreeGrafter"/>
</dbReference>
<dbReference type="PANTHER" id="PTHR31297">
    <property type="entry name" value="GLUCAN ENDO-1,6-BETA-GLUCOSIDASE B"/>
    <property type="match status" value="1"/>
</dbReference>
<dbReference type="GO" id="GO:0009986">
    <property type="term" value="C:cell surface"/>
    <property type="evidence" value="ECO:0007669"/>
    <property type="project" value="TreeGrafter"/>
</dbReference>
<keyword evidence="3" id="KW-0326">Glycosidase</keyword>
<gene>
    <name evidence="9" type="ORF">SNAT2548_LOCUS3853</name>
</gene>
<feature type="chain" id="PRO_5032380460" description="glucan 1,3-beta-glucosidase" evidence="8">
    <location>
        <begin position="21"/>
        <end position="1396"/>
    </location>
</feature>
<evidence type="ECO:0000256" key="7">
    <source>
        <dbReference type="SAM" id="MobiDB-lite"/>
    </source>
</evidence>
<keyword evidence="10" id="KW-1185">Reference proteome</keyword>
<dbReference type="Proteomes" id="UP000604046">
    <property type="component" value="Unassembled WGS sequence"/>
</dbReference>
<evidence type="ECO:0000313" key="9">
    <source>
        <dbReference type="EMBL" id="CAE7032007.1"/>
    </source>
</evidence>
<dbReference type="GO" id="GO:0009251">
    <property type="term" value="P:glucan catabolic process"/>
    <property type="evidence" value="ECO:0007669"/>
    <property type="project" value="TreeGrafter"/>
</dbReference>
<reference evidence="9" key="1">
    <citation type="submission" date="2021-02" db="EMBL/GenBank/DDBJ databases">
        <authorList>
            <person name="Dougan E. K."/>
            <person name="Rhodes N."/>
            <person name="Thang M."/>
            <person name="Chan C."/>
        </authorList>
    </citation>
    <scope>NUCLEOTIDE SEQUENCE</scope>
</reference>
<name>A0A812IGQ1_9DINO</name>
<evidence type="ECO:0000256" key="8">
    <source>
        <dbReference type="SAM" id="SignalP"/>
    </source>
</evidence>
<accession>A0A812IGQ1</accession>
<evidence type="ECO:0000256" key="4">
    <source>
        <dbReference type="ARBA" id="ARBA00023316"/>
    </source>
</evidence>